<keyword evidence="2" id="KW-0964">Secreted</keyword>
<keyword evidence="3" id="KW-0204">Cytolysis</keyword>
<dbReference type="AlphaFoldDB" id="A0A815CFW8"/>
<dbReference type="GO" id="GO:0005576">
    <property type="term" value="C:extracellular region"/>
    <property type="evidence" value="ECO:0007669"/>
    <property type="project" value="UniProtKB-SubCell"/>
</dbReference>
<evidence type="ECO:0000256" key="2">
    <source>
        <dbReference type="ARBA" id="ARBA00022525"/>
    </source>
</evidence>
<evidence type="ECO:0000259" key="8">
    <source>
        <dbReference type="PROSITE" id="PS50026"/>
    </source>
</evidence>
<dbReference type="InterPro" id="IPR000742">
    <property type="entry name" value="EGF"/>
</dbReference>
<dbReference type="PROSITE" id="PS50026">
    <property type="entry name" value="EGF_3"/>
    <property type="match status" value="1"/>
</dbReference>
<feature type="compositionally biased region" description="Polar residues" evidence="7">
    <location>
        <begin position="184"/>
        <end position="197"/>
    </location>
</feature>
<keyword evidence="5" id="KW-0245">EGF-like domain</keyword>
<dbReference type="PROSITE" id="PS51412">
    <property type="entry name" value="MACPF_2"/>
    <property type="match status" value="1"/>
</dbReference>
<evidence type="ECO:0008006" key="14">
    <source>
        <dbReference type="Google" id="ProtNLM"/>
    </source>
</evidence>
<evidence type="ECO:0000256" key="1">
    <source>
        <dbReference type="ARBA" id="ARBA00004613"/>
    </source>
</evidence>
<dbReference type="GO" id="GO:0031640">
    <property type="term" value="P:killing of cells of another organism"/>
    <property type="evidence" value="ECO:0007669"/>
    <property type="project" value="UniProtKB-KW"/>
</dbReference>
<sequence>MFSNKFQHVVQNKISKCLDQVIVEIQQQQKQLVIYAQSEMENNVAKLDTKQSSSIDRIEIEQKPLVDINLGSEHDLDDCIHQRGPKRGAEKASLLTPIEEERQQQLYAASNTQTANLPDQLEKELNERQEHILERGRQLLSDLIIKAVPIESSKSTYVEWQLLSTYQPTSASCKTDESPGEVNDFNNTNNGQTHTYNDQQYQQNDCSLSSLIPPQHKSKQTCLKTKEISCTTDDGFWIQKQYYNELDDTSKELFDSLMDKLEKIRIANEENAAKKQQHLVERTRSNKSSVFNSTISLSTITQSNDEKDLTIKLTEDEQNNKDYIINYFGFTYITELLLGGIAQMTTVINQSSIVPLQQEGISATEMVQLSFSKIFNFNYNENEMENLSKFETFQRYVKSSMATTIGGEIYKNDQKLNEWFQTIRDNPVIIKFTIQSIFDLITPERFPNDTNIQEKAGYIMQALEEYVNKTSTVYCENQCTNAAQGTCQPLGAYAYGICVCSNGFSGFDCSRPPPPTTTTVAPTV</sequence>
<gene>
    <name evidence="11" type="ORF">JXQ802_LOCUS44420</name>
    <name evidence="10" type="ORF">PYM288_LOCUS29014</name>
</gene>
<dbReference type="Proteomes" id="UP000663854">
    <property type="component" value="Unassembled WGS sequence"/>
</dbReference>
<comment type="caution">
    <text evidence="10">The sequence shown here is derived from an EMBL/GenBank/DDBJ whole genome shotgun (WGS) entry which is preliminary data.</text>
</comment>
<reference evidence="10" key="1">
    <citation type="submission" date="2021-02" db="EMBL/GenBank/DDBJ databases">
        <authorList>
            <person name="Nowell W R."/>
        </authorList>
    </citation>
    <scope>NUCLEOTIDE SEQUENCE</scope>
</reference>
<feature type="domain" description="MACPF" evidence="9">
    <location>
        <begin position="162"/>
        <end position="474"/>
    </location>
</feature>
<organism evidence="10 12">
    <name type="scientific">Rotaria sordida</name>
    <dbReference type="NCBI Taxonomy" id="392033"/>
    <lineage>
        <taxon>Eukaryota</taxon>
        <taxon>Metazoa</taxon>
        <taxon>Spiralia</taxon>
        <taxon>Gnathifera</taxon>
        <taxon>Rotifera</taxon>
        <taxon>Eurotatoria</taxon>
        <taxon>Bdelloidea</taxon>
        <taxon>Philodinida</taxon>
        <taxon>Philodinidae</taxon>
        <taxon>Rotaria</taxon>
    </lineage>
</organism>
<dbReference type="Proteomes" id="UP000663870">
    <property type="component" value="Unassembled WGS sequence"/>
</dbReference>
<dbReference type="PANTHER" id="PTHR45742">
    <property type="entry name" value="COMPLEMENT COMPONENT C6"/>
    <property type="match status" value="1"/>
</dbReference>
<dbReference type="EMBL" id="CAJNOH010002270">
    <property type="protein sequence ID" value="CAF1283639.1"/>
    <property type="molecule type" value="Genomic_DNA"/>
</dbReference>
<dbReference type="PROSITE" id="PS00022">
    <property type="entry name" value="EGF_1"/>
    <property type="match status" value="1"/>
</dbReference>
<comment type="subcellular location">
    <subcellularLocation>
        <location evidence="1">Secreted</location>
    </subcellularLocation>
</comment>
<evidence type="ECO:0000313" key="10">
    <source>
        <dbReference type="EMBL" id="CAF1283639.1"/>
    </source>
</evidence>
<feature type="coiled-coil region" evidence="6">
    <location>
        <begin position="257"/>
        <end position="286"/>
    </location>
</feature>
<evidence type="ECO:0000256" key="7">
    <source>
        <dbReference type="SAM" id="MobiDB-lite"/>
    </source>
</evidence>
<name>A0A815CFW8_9BILA</name>
<feature type="domain" description="EGF-like" evidence="8">
    <location>
        <begin position="471"/>
        <end position="510"/>
    </location>
</feature>
<evidence type="ECO:0000259" key="9">
    <source>
        <dbReference type="PROSITE" id="PS51412"/>
    </source>
</evidence>
<keyword evidence="4 5" id="KW-1015">Disulfide bond</keyword>
<evidence type="ECO:0000313" key="12">
    <source>
        <dbReference type="Proteomes" id="UP000663854"/>
    </source>
</evidence>
<dbReference type="Pfam" id="PF01823">
    <property type="entry name" value="MACPF"/>
    <property type="match status" value="1"/>
</dbReference>
<accession>A0A815CFW8</accession>
<comment type="caution">
    <text evidence="5">Lacks conserved residue(s) required for the propagation of feature annotation.</text>
</comment>
<keyword evidence="13" id="KW-1185">Reference proteome</keyword>
<dbReference type="PROSITE" id="PS01186">
    <property type="entry name" value="EGF_2"/>
    <property type="match status" value="1"/>
</dbReference>
<evidence type="ECO:0000256" key="5">
    <source>
        <dbReference type="PROSITE-ProRule" id="PRU00076"/>
    </source>
</evidence>
<evidence type="ECO:0000313" key="13">
    <source>
        <dbReference type="Proteomes" id="UP000663870"/>
    </source>
</evidence>
<feature type="disulfide bond" evidence="5">
    <location>
        <begin position="500"/>
        <end position="509"/>
    </location>
</feature>
<proteinExistence type="predicted"/>
<evidence type="ECO:0000256" key="6">
    <source>
        <dbReference type="SAM" id="Coils"/>
    </source>
</evidence>
<evidence type="ECO:0000313" key="11">
    <source>
        <dbReference type="EMBL" id="CAF1561877.1"/>
    </source>
</evidence>
<dbReference type="PANTHER" id="PTHR45742:SF8">
    <property type="entry name" value="FLOCCULATION PROTEIN FLO11"/>
    <property type="match status" value="1"/>
</dbReference>
<keyword evidence="6" id="KW-0175">Coiled coil</keyword>
<evidence type="ECO:0000256" key="4">
    <source>
        <dbReference type="ARBA" id="ARBA00023157"/>
    </source>
</evidence>
<protein>
    <recommendedName>
        <fullName evidence="14">EGF-like domain-containing protein</fullName>
    </recommendedName>
</protein>
<feature type="region of interest" description="Disordered" evidence="7">
    <location>
        <begin position="171"/>
        <end position="197"/>
    </location>
</feature>
<dbReference type="InterPro" id="IPR020864">
    <property type="entry name" value="MACPF"/>
</dbReference>
<dbReference type="EMBL" id="CAJNOL010003418">
    <property type="protein sequence ID" value="CAF1561877.1"/>
    <property type="molecule type" value="Genomic_DNA"/>
</dbReference>
<evidence type="ECO:0000256" key="3">
    <source>
        <dbReference type="ARBA" id="ARBA00022852"/>
    </source>
</evidence>